<comment type="caution">
    <text evidence="1">The sequence shown here is derived from an EMBL/GenBank/DDBJ whole genome shotgun (WGS) entry which is preliminary data.</text>
</comment>
<proteinExistence type="predicted"/>
<sequence length="129" mass="14001">MSGRSASRTLTMLTAVPPRPRRAVRPGVWARLVRVLRGVWAVLAMFAAWLDEQVTALTGIAPLGPRLRSLAHTITDRYQVIRARVRDAYVLGDLLDDGKEPVSDAPLAGEVVDGEVVSDVFTPDERGAA</sequence>
<gene>
    <name evidence="1" type="ORF">GCM10010411_06570</name>
</gene>
<dbReference type="EMBL" id="BAAATD010000001">
    <property type="protein sequence ID" value="GAA2576747.1"/>
    <property type="molecule type" value="Genomic_DNA"/>
</dbReference>
<reference evidence="1 2" key="1">
    <citation type="journal article" date="2019" name="Int. J. Syst. Evol. Microbiol.">
        <title>The Global Catalogue of Microorganisms (GCM) 10K type strain sequencing project: providing services to taxonomists for standard genome sequencing and annotation.</title>
        <authorList>
            <consortium name="The Broad Institute Genomics Platform"/>
            <consortium name="The Broad Institute Genome Sequencing Center for Infectious Disease"/>
            <person name="Wu L."/>
            <person name="Ma J."/>
        </authorList>
    </citation>
    <scope>NUCLEOTIDE SEQUENCE [LARGE SCALE GENOMIC DNA]</scope>
    <source>
        <strain evidence="1 2">JCM 6833</strain>
    </source>
</reference>
<evidence type="ECO:0000313" key="1">
    <source>
        <dbReference type="EMBL" id="GAA2576747.1"/>
    </source>
</evidence>
<organism evidence="1 2">
    <name type="scientific">Actinomadura fulvescens</name>
    <dbReference type="NCBI Taxonomy" id="46160"/>
    <lineage>
        <taxon>Bacteria</taxon>
        <taxon>Bacillati</taxon>
        <taxon>Actinomycetota</taxon>
        <taxon>Actinomycetes</taxon>
        <taxon>Streptosporangiales</taxon>
        <taxon>Thermomonosporaceae</taxon>
        <taxon>Actinomadura</taxon>
    </lineage>
</organism>
<accession>A0ABN2VSF4</accession>
<dbReference type="RefSeq" id="WP_344537504.1">
    <property type="nucleotide sequence ID" value="NZ_BAAATD010000001.1"/>
</dbReference>
<name>A0ABN2VSF4_9ACTN</name>
<evidence type="ECO:0000313" key="2">
    <source>
        <dbReference type="Proteomes" id="UP001501509"/>
    </source>
</evidence>
<dbReference type="Proteomes" id="UP001501509">
    <property type="component" value="Unassembled WGS sequence"/>
</dbReference>
<keyword evidence="2" id="KW-1185">Reference proteome</keyword>
<protein>
    <submittedName>
        <fullName evidence="1">Uncharacterized protein</fullName>
    </submittedName>
</protein>